<dbReference type="InterPro" id="IPR032818">
    <property type="entry name" value="DedA-like"/>
</dbReference>
<dbReference type="PANTHER" id="PTHR30353">
    <property type="entry name" value="INNER MEMBRANE PROTEIN DEDA-RELATED"/>
    <property type="match status" value="1"/>
</dbReference>
<protein>
    <submittedName>
        <fullName evidence="9">Membrane-associated protein</fullName>
    </submittedName>
</protein>
<proteinExistence type="inferred from homology"/>
<evidence type="ECO:0000256" key="3">
    <source>
        <dbReference type="ARBA" id="ARBA00022475"/>
    </source>
</evidence>
<feature type="transmembrane region" description="Helical" evidence="7">
    <location>
        <begin position="12"/>
        <end position="35"/>
    </location>
</feature>
<evidence type="ECO:0000256" key="2">
    <source>
        <dbReference type="ARBA" id="ARBA00010792"/>
    </source>
</evidence>
<dbReference type="InterPro" id="IPR032816">
    <property type="entry name" value="VTT_dom"/>
</dbReference>
<keyword evidence="6 7" id="KW-0472">Membrane</keyword>
<dbReference type="GO" id="GO:0005886">
    <property type="term" value="C:plasma membrane"/>
    <property type="evidence" value="ECO:0007669"/>
    <property type="project" value="UniProtKB-SubCell"/>
</dbReference>
<dbReference type="PANTHER" id="PTHR30353:SF0">
    <property type="entry name" value="TRANSMEMBRANE PROTEIN"/>
    <property type="match status" value="1"/>
</dbReference>
<evidence type="ECO:0000256" key="7">
    <source>
        <dbReference type="RuleBase" id="RU367016"/>
    </source>
</evidence>
<organism evidence="9 10">
    <name type="scientific">Nonomuraea soli</name>
    <dbReference type="NCBI Taxonomy" id="1032476"/>
    <lineage>
        <taxon>Bacteria</taxon>
        <taxon>Bacillati</taxon>
        <taxon>Actinomycetota</taxon>
        <taxon>Actinomycetes</taxon>
        <taxon>Streptosporangiales</taxon>
        <taxon>Streptosporangiaceae</taxon>
        <taxon>Nonomuraea</taxon>
    </lineage>
</organism>
<keyword evidence="4 7" id="KW-0812">Transmembrane</keyword>
<feature type="transmembrane region" description="Helical" evidence="7">
    <location>
        <begin position="41"/>
        <end position="68"/>
    </location>
</feature>
<evidence type="ECO:0000256" key="1">
    <source>
        <dbReference type="ARBA" id="ARBA00004651"/>
    </source>
</evidence>
<evidence type="ECO:0000256" key="4">
    <source>
        <dbReference type="ARBA" id="ARBA00022692"/>
    </source>
</evidence>
<sequence length="201" mass="20636">MPVAQWLGHLPGGWVLALTGLAMVIEAGLLVGLMIPGTTLLLTLGILTQLGVVPLAASLATAVAATVLGAQLGFWRGTTTGVPLTRLVERPLGRAAGLVARHGGRAVVIGHWSSFGRNLVPRLAAAGRMPYKTFATAVVPSGALWATAMVLIGYTQAAALQHYAGLAGPCVAVVLVVALIWTARRRGSSPGPARPGRHPAR</sequence>
<comment type="caution">
    <text evidence="9">The sequence shown here is derived from an EMBL/GenBank/DDBJ whole genome shotgun (WGS) entry which is preliminary data.</text>
</comment>
<evidence type="ECO:0000313" key="10">
    <source>
        <dbReference type="Proteomes" id="UP000530928"/>
    </source>
</evidence>
<feature type="transmembrane region" description="Helical" evidence="7">
    <location>
        <begin position="160"/>
        <end position="181"/>
    </location>
</feature>
<dbReference type="AlphaFoldDB" id="A0A7W0CJ64"/>
<comment type="subcellular location">
    <subcellularLocation>
        <location evidence="1 7">Cell membrane</location>
        <topology evidence="1 7">Multi-pass membrane protein</topology>
    </subcellularLocation>
</comment>
<feature type="transmembrane region" description="Helical" evidence="7">
    <location>
        <begin position="134"/>
        <end position="154"/>
    </location>
</feature>
<dbReference type="RefSeq" id="WP_181610895.1">
    <property type="nucleotide sequence ID" value="NZ_BAABAM010000002.1"/>
</dbReference>
<dbReference type="Pfam" id="PF09335">
    <property type="entry name" value="VTT_dom"/>
    <property type="match status" value="1"/>
</dbReference>
<evidence type="ECO:0000313" key="9">
    <source>
        <dbReference type="EMBL" id="MBA2892182.1"/>
    </source>
</evidence>
<feature type="domain" description="VTT" evidence="8">
    <location>
        <begin position="35"/>
        <end position="154"/>
    </location>
</feature>
<comment type="similarity">
    <text evidence="2 7">Belongs to the DedA family.</text>
</comment>
<gene>
    <name evidence="9" type="ORF">HNR30_003523</name>
</gene>
<accession>A0A7W0CJ64</accession>
<evidence type="ECO:0000256" key="6">
    <source>
        <dbReference type="ARBA" id="ARBA00023136"/>
    </source>
</evidence>
<keyword evidence="5 7" id="KW-1133">Transmembrane helix</keyword>
<keyword evidence="10" id="KW-1185">Reference proteome</keyword>
<keyword evidence="3 7" id="KW-1003">Cell membrane</keyword>
<evidence type="ECO:0000259" key="8">
    <source>
        <dbReference type="Pfam" id="PF09335"/>
    </source>
</evidence>
<evidence type="ECO:0000256" key="5">
    <source>
        <dbReference type="ARBA" id="ARBA00022989"/>
    </source>
</evidence>
<dbReference type="EMBL" id="JACDUR010000003">
    <property type="protein sequence ID" value="MBA2892182.1"/>
    <property type="molecule type" value="Genomic_DNA"/>
</dbReference>
<reference evidence="9 10" key="1">
    <citation type="submission" date="2020-07" db="EMBL/GenBank/DDBJ databases">
        <title>Genomic Encyclopedia of Type Strains, Phase IV (KMG-IV): sequencing the most valuable type-strain genomes for metagenomic binning, comparative biology and taxonomic classification.</title>
        <authorList>
            <person name="Goeker M."/>
        </authorList>
    </citation>
    <scope>NUCLEOTIDE SEQUENCE [LARGE SCALE GENOMIC DNA]</scope>
    <source>
        <strain evidence="9 10">DSM 45533</strain>
    </source>
</reference>
<name>A0A7W0CJ64_9ACTN</name>
<dbReference type="Proteomes" id="UP000530928">
    <property type="component" value="Unassembled WGS sequence"/>
</dbReference>